<evidence type="ECO:0000313" key="9">
    <source>
        <dbReference type="EMBL" id="MFD3223988.1"/>
    </source>
</evidence>
<dbReference type="Pfam" id="PF04403">
    <property type="entry name" value="PqiA"/>
    <property type="match status" value="1"/>
</dbReference>
<feature type="transmembrane region" description="Helical" evidence="7">
    <location>
        <begin position="146"/>
        <end position="164"/>
    </location>
</feature>
<feature type="transmembrane region" description="Helical" evidence="7">
    <location>
        <begin position="176"/>
        <end position="193"/>
    </location>
</feature>
<keyword evidence="8" id="KW-0614">Plasmid</keyword>
<dbReference type="InterPro" id="IPR051800">
    <property type="entry name" value="PqiA-PqiB_transport"/>
</dbReference>
<keyword evidence="3" id="KW-0997">Cell inner membrane</keyword>
<keyword evidence="6 7" id="KW-0472">Membrane</keyword>
<comment type="subcellular location">
    <subcellularLocation>
        <location evidence="1">Cell inner membrane</location>
    </subcellularLocation>
</comment>
<geneLocation type="plasmid" evidence="8 10">
    <name>pRAHAQ01</name>
</geneLocation>
<dbReference type="RefSeq" id="WP_013578088.1">
    <property type="nucleotide sequence ID" value="NC_015062.1"/>
</dbReference>
<accession>A0A0H3FGG4</accession>
<reference evidence="10" key="1">
    <citation type="submission" date="2011-01" db="EMBL/GenBank/DDBJ databases">
        <title>Complete sequence of plasmid1 of Rahnella sp. Y9602.</title>
        <authorList>
            <consortium name="US DOE Joint Genome Institute"/>
            <person name="Lucas S."/>
            <person name="Copeland A."/>
            <person name="Lapidus A."/>
            <person name="Cheng J.-F."/>
            <person name="Goodwin L."/>
            <person name="Pitluck S."/>
            <person name="Lu M."/>
            <person name="Detter J.C."/>
            <person name="Han C."/>
            <person name="Tapia R."/>
            <person name="Land M."/>
            <person name="Hauser L."/>
            <person name="Kyrpides N."/>
            <person name="Ivanova N."/>
            <person name="Ovchinnikova G."/>
            <person name="Pagani I."/>
            <person name="Sobecky P.A."/>
            <person name="Martinez R.J."/>
            <person name="Woyke T."/>
        </authorList>
    </citation>
    <scope>NUCLEOTIDE SEQUENCE [LARGE SCALE GENOMIC DNA]</scope>
    <source>
        <strain evidence="10">Y9602</strain>
        <plasmid evidence="10">pRAHAQ01</plasmid>
    </source>
</reference>
<evidence type="ECO:0000313" key="8">
    <source>
        <dbReference type="EMBL" id="ADW76407.1"/>
    </source>
</evidence>
<dbReference type="PANTHER" id="PTHR30462:SF3">
    <property type="entry name" value="INTERMEMBRANE TRANSPORT PROTEIN PQIA"/>
    <property type="match status" value="1"/>
</dbReference>
<keyword evidence="5 7" id="KW-1133">Transmembrane helix</keyword>
<feature type="transmembrane region" description="Helical" evidence="7">
    <location>
        <begin position="97"/>
        <end position="125"/>
    </location>
</feature>
<reference evidence="8 10" key="2">
    <citation type="journal article" date="2012" name="J. Bacteriol.">
        <title>Complete Genome Sequence of Rahnella sp. Strain Y9602, a Gammaproteobacterium Isolate from Metal- and Radionuclide-Contaminated Soil.</title>
        <authorList>
            <person name="Martinez R.J."/>
            <person name="Bruce D."/>
            <person name="Detter C."/>
            <person name="Goodwin L.A."/>
            <person name="Han J."/>
            <person name="Han C.S."/>
            <person name="Held B."/>
            <person name="Land M.L."/>
            <person name="Mikhailova N."/>
            <person name="Nolan M."/>
            <person name="Pennacchio L."/>
            <person name="Pitluck S."/>
            <person name="Tapia R."/>
            <person name="Woyke T."/>
            <person name="Sobecky P.A."/>
        </authorList>
    </citation>
    <scope>NUCLEOTIDE SEQUENCE [LARGE SCALE GENOMIC DNA]</scope>
    <source>
        <strain evidence="8 10">Y9602</strain>
        <plasmid evidence="8">pRAHAQ01</plasmid>
    </source>
</reference>
<dbReference type="OrthoDB" id="9800207at2"/>
<dbReference type="PANTHER" id="PTHR30462">
    <property type="entry name" value="INTERMEMBRANE TRANSPORT PROTEIN PQIB-RELATED"/>
    <property type="match status" value="1"/>
</dbReference>
<evidence type="ECO:0000256" key="2">
    <source>
        <dbReference type="ARBA" id="ARBA00022475"/>
    </source>
</evidence>
<organism evidence="8 10">
    <name type="scientific">Rahnella sp. (strain Y9602)</name>
    <dbReference type="NCBI Taxonomy" id="2703885"/>
    <lineage>
        <taxon>Bacteria</taxon>
        <taxon>Pseudomonadati</taxon>
        <taxon>Pseudomonadota</taxon>
        <taxon>Gammaproteobacteria</taxon>
        <taxon>Enterobacterales</taxon>
        <taxon>Yersiniaceae</taxon>
        <taxon>Rahnella</taxon>
    </lineage>
</organism>
<dbReference type="HOGENOM" id="CLU_041903_2_0_6"/>
<evidence type="ECO:0000256" key="5">
    <source>
        <dbReference type="ARBA" id="ARBA00022989"/>
    </source>
</evidence>
<dbReference type="EMBL" id="JBHUCJ010000020">
    <property type="protein sequence ID" value="MFD3223988.1"/>
    <property type="molecule type" value="Genomic_DNA"/>
</dbReference>
<protein>
    <submittedName>
        <fullName evidence="8">Paraquat-inducible protein A</fullName>
    </submittedName>
</protein>
<dbReference type="AlphaFoldDB" id="A0A0H3FGG4"/>
<proteinExistence type="predicted"/>
<keyword evidence="4 7" id="KW-0812">Transmembrane</keyword>
<dbReference type="KEGG" id="rah:Rahaq_4828"/>
<evidence type="ECO:0000256" key="7">
    <source>
        <dbReference type="SAM" id="Phobius"/>
    </source>
</evidence>
<dbReference type="Proteomes" id="UP000007257">
    <property type="component" value="Plasmid pRAHAQ01"/>
</dbReference>
<dbReference type="Proteomes" id="UP001598201">
    <property type="component" value="Unassembled WGS sequence"/>
</dbReference>
<sequence>MTPVPHALTQGIVRCHVCGLACEQVPGVRALPCPRCHAPLHPRLPDSLSQSWALLLTGLLLYLPANLLPVMYNSFAGRGSESTILGGIAGFWDAGDYIIAAIIFTASIVVPCAKFLILGGLLIAVQRRPASGQLRRSRLFRLTEHIGYWSMLDVMVVAMIAALVQFPGLSTAEPRIGIVFFGAVVIFTLLAALKFDPRLLWENQNND</sequence>
<reference evidence="9 11" key="3">
    <citation type="submission" date="2024-09" db="EMBL/GenBank/DDBJ databases">
        <title>Genomes of Rahnella.</title>
        <authorList>
            <person name="Mnguni F.C."/>
            <person name="Shin G.Y."/>
            <person name="Coutinho T."/>
        </authorList>
    </citation>
    <scope>NUCLEOTIDE SEQUENCE [LARGE SCALE GENOMIC DNA]</scope>
    <source>
        <strain evidence="9 11">20WA0057</strain>
    </source>
</reference>
<evidence type="ECO:0000313" key="10">
    <source>
        <dbReference type="Proteomes" id="UP000007257"/>
    </source>
</evidence>
<dbReference type="InterPro" id="IPR007498">
    <property type="entry name" value="PqiA-like"/>
</dbReference>
<dbReference type="GO" id="GO:0005886">
    <property type="term" value="C:plasma membrane"/>
    <property type="evidence" value="ECO:0007669"/>
    <property type="project" value="UniProtKB-SubCell"/>
</dbReference>
<name>A0A0H3FGG4_RAHSY</name>
<dbReference type="GeneID" id="95420948"/>
<keyword evidence="2" id="KW-1003">Cell membrane</keyword>
<keyword evidence="11" id="KW-1185">Reference proteome</keyword>
<feature type="transmembrane region" description="Helical" evidence="7">
    <location>
        <begin position="52"/>
        <end position="72"/>
    </location>
</feature>
<evidence type="ECO:0000256" key="4">
    <source>
        <dbReference type="ARBA" id="ARBA00022692"/>
    </source>
</evidence>
<dbReference type="eggNOG" id="COG2995">
    <property type="taxonomic scope" value="Bacteria"/>
</dbReference>
<evidence type="ECO:0000256" key="6">
    <source>
        <dbReference type="ARBA" id="ARBA00023136"/>
    </source>
</evidence>
<evidence type="ECO:0000313" key="11">
    <source>
        <dbReference type="Proteomes" id="UP001598201"/>
    </source>
</evidence>
<evidence type="ECO:0000256" key="1">
    <source>
        <dbReference type="ARBA" id="ARBA00004533"/>
    </source>
</evidence>
<gene>
    <name evidence="8" type="ordered locus">Rahaq_4828</name>
    <name evidence="9" type="ORF">ACFPK4_10615</name>
</gene>
<evidence type="ECO:0000256" key="3">
    <source>
        <dbReference type="ARBA" id="ARBA00022519"/>
    </source>
</evidence>
<dbReference type="EMBL" id="CP002506">
    <property type="protein sequence ID" value="ADW76407.1"/>
    <property type="molecule type" value="Genomic_DNA"/>
</dbReference>